<evidence type="ECO:0000313" key="8">
    <source>
        <dbReference type="Proteomes" id="UP000005233"/>
    </source>
</evidence>
<dbReference type="OrthoDB" id="11392at2157"/>
<dbReference type="Gene3D" id="3.30.980.10">
    <property type="entry name" value="Threonyl-trna Synthetase, Chain A, domain 2"/>
    <property type="match status" value="1"/>
</dbReference>
<dbReference type="SMART" id="SM00863">
    <property type="entry name" value="tRNA_SAD"/>
    <property type="match status" value="1"/>
</dbReference>
<keyword evidence="7" id="KW-0378">Hydrolase</keyword>
<feature type="coiled-coil region" evidence="5">
    <location>
        <begin position="255"/>
        <end position="285"/>
    </location>
</feature>
<sequence>MEQRLYCDSPYLEEWQAEVESIVEKGGRYHVVLSRTAFYPGGGGQPSDRGTIDGLAVEDVYEQDGHIYHVLGKPIEKKAVACRLDFSRRFDLMQQHTGQHLLSAVLYRLYGCKTSSLHMGEDELSIDVELPEMSGEMLIAVEDMANEYIYRDLPVVIHCVTAEEASKIELRKAPPKEGKVRIVEITSIDRSPCCGTHVKRTGEIGIVKIVKTEKRGNETRVYFKCGKRALKDYQLKQDIVTGLVRLYRMSESDVLAKAEAAFSQLKNVQKELAEMKDRALRAEATGLASSSKSRIIEKAYSDKSFADIIILAKYIIESGDFIVILGSIPDKRLLFAHSGKFGINCGQTLKEHLPAFKGKGGGKDNWANGGFNALDDMERFSAFLRDELSKKGIT</sequence>
<dbReference type="AlphaFoldDB" id="H8I8Z5"/>
<keyword evidence="5" id="KW-0175">Coiled coil</keyword>
<protein>
    <submittedName>
        <fullName evidence="7">Metal-dependent hydrolase</fullName>
    </submittedName>
</protein>
<dbReference type="Gene3D" id="3.10.310.40">
    <property type="match status" value="1"/>
</dbReference>
<name>H8I8Z5_METCZ</name>
<dbReference type="PANTHER" id="PTHR43462:SF1">
    <property type="entry name" value="ALANYL-TRNA EDITING PROTEIN AARSD1"/>
    <property type="match status" value="1"/>
</dbReference>
<reference evidence="7 8" key="1">
    <citation type="journal article" date="2012" name="J. Bacteriol.">
        <title>Complete genome sequence of a thermophilic methanogen, Methanocella conradii HZ254, isolated from Chinese rice field soil.</title>
        <authorList>
            <person name="Lu Z."/>
            <person name="Lu Y."/>
        </authorList>
    </citation>
    <scope>NUCLEOTIDE SEQUENCE [LARGE SCALE GENOMIC DNA]</scope>
    <source>
        <strain evidence="8">DSM 24694 / JCM 17849 / CGMCC 1.5162 / HZ254</strain>
    </source>
</reference>
<dbReference type="InterPro" id="IPR051335">
    <property type="entry name" value="Alanyl-tRNA_Editing_Enzymes"/>
</dbReference>
<evidence type="ECO:0000256" key="3">
    <source>
        <dbReference type="ARBA" id="ARBA00022723"/>
    </source>
</evidence>
<keyword evidence="8" id="KW-1185">Reference proteome</keyword>
<dbReference type="EMBL" id="CP003243">
    <property type="protein sequence ID" value="AFD00466.1"/>
    <property type="molecule type" value="Genomic_DNA"/>
</dbReference>
<dbReference type="HOGENOM" id="CLU_004485_7_2_2"/>
<dbReference type="GO" id="GO:0005737">
    <property type="term" value="C:cytoplasm"/>
    <property type="evidence" value="ECO:0007669"/>
    <property type="project" value="UniProtKB-SubCell"/>
</dbReference>
<evidence type="ECO:0000313" key="7">
    <source>
        <dbReference type="EMBL" id="AFD00466.1"/>
    </source>
</evidence>
<dbReference type="GO" id="GO:0046872">
    <property type="term" value="F:metal ion binding"/>
    <property type="evidence" value="ECO:0007669"/>
    <property type="project" value="UniProtKB-KW"/>
</dbReference>
<dbReference type="InterPro" id="IPR009000">
    <property type="entry name" value="Transl_B-barrel_sf"/>
</dbReference>
<accession>H8I8Z5</accession>
<evidence type="ECO:0000256" key="1">
    <source>
        <dbReference type="ARBA" id="ARBA00001947"/>
    </source>
</evidence>
<proteinExistence type="predicted"/>
<dbReference type="GO" id="GO:0005524">
    <property type="term" value="F:ATP binding"/>
    <property type="evidence" value="ECO:0007669"/>
    <property type="project" value="InterPro"/>
</dbReference>
<dbReference type="GO" id="GO:0002161">
    <property type="term" value="F:aminoacyl-tRNA deacylase activity"/>
    <property type="evidence" value="ECO:0007669"/>
    <property type="project" value="UniProtKB-ARBA"/>
</dbReference>
<evidence type="ECO:0000256" key="2">
    <source>
        <dbReference type="ARBA" id="ARBA00004496"/>
    </source>
</evidence>
<organism evidence="7 8">
    <name type="scientific">Methanocella conradii (strain DSM 24694 / JCM 17849 / CGMCC 1.5162 / HZ254)</name>
    <dbReference type="NCBI Taxonomy" id="1041930"/>
    <lineage>
        <taxon>Archaea</taxon>
        <taxon>Methanobacteriati</taxon>
        <taxon>Methanobacteriota</taxon>
        <taxon>Stenosarchaea group</taxon>
        <taxon>Methanomicrobia</taxon>
        <taxon>Methanocellales</taxon>
        <taxon>Methanocellaceae</taxon>
        <taxon>Methanocella</taxon>
    </lineage>
</organism>
<dbReference type="InterPro" id="IPR018163">
    <property type="entry name" value="Thr/Ala-tRNA-synth_IIc_edit"/>
</dbReference>
<dbReference type="SUPFAM" id="SSF55186">
    <property type="entry name" value="ThrRS/AlaRS common domain"/>
    <property type="match status" value="1"/>
</dbReference>
<keyword evidence="4" id="KW-0862">Zinc</keyword>
<dbReference type="GO" id="GO:0006419">
    <property type="term" value="P:alanyl-tRNA aminoacylation"/>
    <property type="evidence" value="ECO:0007669"/>
    <property type="project" value="InterPro"/>
</dbReference>
<feature type="domain" description="Alanyl-transfer RNA synthetases family profile" evidence="6">
    <location>
        <begin position="1"/>
        <end position="220"/>
    </location>
</feature>
<gene>
    <name evidence="7" type="ordered locus">Mtc_1722</name>
</gene>
<dbReference type="GO" id="GO:0004813">
    <property type="term" value="F:alanine-tRNA ligase activity"/>
    <property type="evidence" value="ECO:0007669"/>
    <property type="project" value="InterPro"/>
</dbReference>
<dbReference type="PANTHER" id="PTHR43462">
    <property type="entry name" value="ALANYL-TRNA EDITING PROTEIN"/>
    <property type="match status" value="1"/>
</dbReference>
<keyword evidence="3" id="KW-0479">Metal-binding</keyword>
<dbReference type="GeneID" id="11971862"/>
<dbReference type="SUPFAM" id="SSF50447">
    <property type="entry name" value="Translation proteins"/>
    <property type="match status" value="1"/>
</dbReference>
<dbReference type="Proteomes" id="UP000005233">
    <property type="component" value="Chromosome"/>
</dbReference>
<evidence type="ECO:0000259" key="6">
    <source>
        <dbReference type="PROSITE" id="PS50860"/>
    </source>
</evidence>
<evidence type="ECO:0000256" key="5">
    <source>
        <dbReference type="SAM" id="Coils"/>
    </source>
</evidence>
<evidence type="ECO:0000256" key="4">
    <source>
        <dbReference type="ARBA" id="ARBA00022833"/>
    </source>
</evidence>
<dbReference type="eggNOG" id="arCOG01254">
    <property type="taxonomic scope" value="Archaea"/>
</dbReference>
<dbReference type="PROSITE" id="PS50860">
    <property type="entry name" value="AA_TRNA_LIGASE_II_ALA"/>
    <property type="match status" value="1"/>
</dbReference>
<dbReference type="Gene3D" id="2.40.30.130">
    <property type="match status" value="1"/>
</dbReference>
<dbReference type="Pfam" id="PF07973">
    <property type="entry name" value="tRNA_SAD"/>
    <property type="match status" value="1"/>
</dbReference>
<comment type="cofactor">
    <cofactor evidence="1">
        <name>Zn(2+)</name>
        <dbReference type="ChEBI" id="CHEBI:29105"/>
    </cofactor>
</comment>
<dbReference type="STRING" id="1041930.Mtc_1722"/>
<dbReference type="InterPro" id="IPR018165">
    <property type="entry name" value="Ala-tRNA-synth_IIc_core"/>
</dbReference>
<comment type="subcellular location">
    <subcellularLocation>
        <location evidence="2">Cytoplasm</location>
    </subcellularLocation>
</comment>
<dbReference type="KEGG" id="mez:Mtc_1722"/>
<dbReference type="GO" id="GO:0003676">
    <property type="term" value="F:nucleic acid binding"/>
    <property type="evidence" value="ECO:0007669"/>
    <property type="project" value="InterPro"/>
</dbReference>
<dbReference type="RefSeq" id="WP_014406297.1">
    <property type="nucleotide sequence ID" value="NC_017034.1"/>
</dbReference>
<dbReference type="InterPro" id="IPR012947">
    <property type="entry name" value="tRNA_SAD"/>
</dbReference>